<evidence type="ECO:0000313" key="2">
    <source>
        <dbReference type="Proteomes" id="UP000582231"/>
    </source>
</evidence>
<evidence type="ECO:0008006" key="3">
    <source>
        <dbReference type="Google" id="ProtNLM"/>
    </source>
</evidence>
<dbReference type="AlphaFoldDB" id="A0A852RI78"/>
<gene>
    <name evidence="1" type="ORF">BJ958_000116</name>
</gene>
<reference evidence="1 2" key="1">
    <citation type="submission" date="2020-07" db="EMBL/GenBank/DDBJ databases">
        <title>Sequencing the genomes of 1000 actinobacteria strains.</title>
        <authorList>
            <person name="Klenk H.-P."/>
        </authorList>
    </citation>
    <scope>NUCLEOTIDE SEQUENCE [LARGE SCALE GENOMIC DNA]</scope>
    <source>
        <strain evidence="1 2">DSM 19082</strain>
    </source>
</reference>
<dbReference type="InterPro" id="IPR011335">
    <property type="entry name" value="Restrct_endonuc-II-like"/>
</dbReference>
<dbReference type="SUPFAM" id="SSF52980">
    <property type="entry name" value="Restriction endonuclease-like"/>
    <property type="match status" value="1"/>
</dbReference>
<accession>A0A852RI78</accession>
<protein>
    <recommendedName>
        <fullName evidence="3">DUF559 domain-containing protein</fullName>
    </recommendedName>
</protein>
<dbReference type="RefSeq" id="WP_179724601.1">
    <property type="nucleotide sequence ID" value="NZ_BAABEF010000001.1"/>
</dbReference>
<sequence length="175" mass="19173">MHRLPRGTTTEGWATSPLATVLQCARHLPFADALAVADSALRHDAMTYDDLQAAASGRDRAVLLHATKVAANPFESALRAIAIEAGVPVVPQFEIHARGLVLHPDLVDPLAGVVLEAESWEFHGREKHAFETDCERYNALAATGWRVLRFTWPQVMHHPDLVRAVLRDTYAGLAA</sequence>
<evidence type="ECO:0000313" key="1">
    <source>
        <dbReference type="EMBL" id="NYD28570.1"/>
    </source>
</evidence>
<organism evidence="1 2">
    <name type="scientific">Nocardioides kongjuensis</name>
    <dbReference type="NCBI Taxonomy" id="349522"/>
    <lineage>
        <taxon>Bacteria</taxon>
        <taxon>Bacillati</taxon>
        <taxon>Actinomycetota</taxon>
        <taxon>Actinomycetes</taxon>
        <taxon>Propionibacteriales</taxon>
        <taxon>Nocardioidaceae</taxon>
        <taxon>Nocardioides</taxon>
    </lineage>
</organism>
<keyword evidence="2" id="KW-1185">Reference proteome</keyword>
<proteinExistence type="predicted"/>
<dbReference type="EMBL" id="JACCBF010000001">
    <property type="protein sequence ID" value="NYD28570.1"/>
    <property type="molecule type" value="Genomic_DNA"/>
</dbReference>
<name>A0A852RI78_9ACTN</name>
<dbReference type="Proteomes" id="UP000582231">
    <property type="component" value="Unassembled WGS sequence"/>
</dbReference>
<comment type="caution">
    <text evidence="1">The sequence shown here is derived from an EMBL/GenBank/DDBJ whole genome shotgun (WGS) entry which is preliminary data.</text>
</comment>